<dbReference type="RefSeq" id="WP_286276762.1">
    <property type="nucleotide sequence ID" value="NZ_AP027731.1"/>
</dbReference>
<feature type="transmembrane region" description="Helical" evidence="1">
    <location>
        <begin position="62"/>
        <end position="85"/>
    </location>
</feature>
<evidence type="ECO:0000256" key="1">
    <source>
        <dbReference type="SAM" id="Phobius"/>
    </source>
</evidence>
<feature type="transmembrane region" description="Helical" evidence="1">
    <location>
        <begin position="105"/>
        <end position="131"/>
    </location>
</feature>
<evidence type="ECO:0000259" key="2">
    <source>
        <dbReference type="Pfam" id="PF02517"/>
    </source>
</evidence>
<keyword evidence="1" id="KW-0472">Membrane</keyword>
<evidence type="ECO:0000313" key="4">
    <source>
        <dbReference type="Proteomes" id="UP001321498"/>
    </source>
</evidence>
<evidence type="ECO:0000313" key="3">
    <source>
        <dbReference type="EMBL" id="BDZ46761.1"/>
    </source>
</evidence>
<dbReference type="Proteomes" id="UP001321498">
    <property type="component" value="Chromosome"/>
</dbReference>
<dbReference type="EMBL" id="AP027731">
    <property type="protein sequence ID" value="BDZ46761.1"/>
    <property type="molecule type" value="Genomic_DNA"/>
</dbReference>
<dbReference type="Pfam" id="PF02517">
    <property type="entry name" value="Rce1-like"/>
    <property type="match status" value="1"/>
</dbReference>
<feature type="transmembrane region" description="Helical" evidence="1">
    <location>
        <begin position="202"/>
        <end position="221"/>
    </location>
</feature>
<keyword evidence="4" id="KW-1185">Reference proteome</keyword>
<dbReference type="PANTHER" id="PTHR36435:SF1">
    <property type="entry name" value="CAAX AMINO TERMINAL PROTEASE FAMILY PROTEIN"/>
    <property type="match status" value="1"/>
</dbReference>
<dbReference type="InterPro" id="IPR003675">
    <property type="entry name" value="Rce1/LyrA-like_dom"/>
</dbReference>
<protein>
    <recommendedName>
        <fullName evidence="2">CAAX prenyl protease 2/Lysostaphin resistance protein A-like domain-containing protein</fullName>
    </recommendedName>
</protein>
<proteinExistence type="predicted"/>
<dbReference type="InterPro" id="IPR052710">
    <property type="entry name" value="CAAX_protease"/>
</dbReference>
<sequence>MAVAPLAGLLLPQDGAVSDLLRVAGPALIYVLLIAGIAVLGRRRGLGSLSSDFGLRIRPVDLLLGLGAAVVYELALILVGLALSGATDDRPTSNLTVFDSVALQAAFSVVVVVVGPLAEELLMRGLVLRALRNAILRRSGGGPPTEGRRRAAIDISVIGSALVFALLHLHEAHDLVTAVALFSATLLLGLITGWLASRTGRLGPGIVTHALVNGLALTLALSV</sequence>
<keyword evidence="1" id="KW-1133">Transmembrane helix</keyword>
<name>A0ABN6XPI0_9MICO</name>
<feature type="transmembrane region" description="Helical" evidence="1">
    <location>
        <begin position="175"/>
        <end position="195"/>
    </location>
</feature>
<feature type="domain" description="CAAX prenyl protease 2/Lysostaphin resistance protein A-like" evidence="2">
    <location>
        <begin position="104"/>
        <end position="214"/>
    </location>
</feature>
<feature type="transmembrane region" description="Helical" evidence="1">
    <location>
        <begin position="20"/>
        <end position="41"/>
    </location>
</feature>
<keyword evidence="1" id="KW-0812">Transmembrane</keyword>
<reference evidence="4" key="1">
    <citation type="journal article" date="2019" name="Int. J. Syst. Evol. Microbiol.">
        <title>The Global Catalogue of Microorganisms (GCM) 10K type strain sequencing project: providing services to taxonomists for standard genome sequencing and annotation.</title>
        <authorList>
            <consortium name="The Broad Institute Genomics Platform"/>
            <consortium name="The Broad Institute Genome Sequencing Center for Infectious Disease"/>
            <person name="Wu L."/>
            <person name="Ma J."/>
        </authorList>
    </citation>
    <scope>NUCLEOTIDE SEQUENCE [LARGE SCALE GENOMIC DNA]</scope>
    <source>
        <strain evidence="4">NBRC 108725</strain>
    </source>
</reference>
<feature type="transmembrane region" description="Helical" evidence="1">
    <location>
        <begin position="151"/>
        <end position="169"/>
    </location>
</feature>
<dbReference type="PANTHER" id="PTHR36435">
    <property type="entry name" value="SLR1288 PROTEIN"/>
    <property type="match status" value="1"/>
</dbReference>
<gene>
    <name evidence="3" type="ORF">GCM10025866_26700</name>
</gene>
<accession>A0ABN6XPI0</accession>
<organism evidence="3 4">
    <name type="scientific">Naasia aerilata</name>
    <dbReference type="NCBI Taxonomy" id="1162966"/>
    <lineage>
        <taxon>Bacteria</taxon>
        <taxon>Bacillati</taxon>
        <taxon>Actinomycetota</taxon>
        <taxon>Actinomycetes</taxon>
        <taxon>Micrococcales</taxon>
        <taxon>Microbacteriaceae</taxon>
        <taxon>Naasia</taxon>
    </lineage>
</organism>